<proteinExistence type="predicted"/>
<dbReference type="Proteomes" id="UP000054477">
    <property type="component" value="Unassembled WGS sequence"/>
</dbReference>
<dbReference type="AlphaFoldDB" id="A0A0C9WNB0"/>
<keyword evidence="2" id="KW-1185">Reference proteome</keyword>
<evidence type="ECO:0000313" key="2">
    <source>
        <dbReference type="Proteomes" id="UP000054477"/>
    </source>
</evidence>
<sequence>MSIKHLNTPHRCHLVSDPPVKWATQTVQEAVADYAHVVEAAAPDDTPGPPLAARGHLYALRSRRKLIKSFPIIHVDDLDNIPVVDVDAYFKASPRMAQLPLHHCRVIIDKYQLLVVGYVDDQLDPNHFLSLIGPSTLWRGELALFQLGKRVPTLSTISCPTRFVRAAILTFISRTTEALDRGKAPPSEIIIPQ</sequence>
<dbReference type="HOGENOM" id="CLU_1408982_0_0_1"/>
<dbReference type="EMBL" id="KN838966">
    <property type="protein sequence ID" value="KIJ91800.1"/>
    <property type="molecule type" value="Genomic_DNA"/>
</dbReference>
<accession>A0A0C9WNB0</accession>
<reference evidence="1 2" key="1">
    <citation type="submission" date="2014-04" db="EMBL/GenBank/DDBJ databases">
        <authorList>
            <consortium name="DOE Joint Genome Institute"/>
            <person name="Kuo A."/>
            <person name="Kohler A."/>
            <person name="Nagy L.G."/>
            <person name="Floudas D."/>
            <person name="Copeland A."/>
            <person name="Barry K.W."/>
            <person name="Cichocki N."/>
            <person name="Veneault-Fourrey C."/>
            <person name="LaButti K."/>
            <person name="Lindquist E.A."/>
            <person name="Lipzen A."/>
            <person name="Lundell T."/>
            <person name="Morin E."/>
            <person name="Murat C."/>
            <person name="Sun H."/>
            <person name="Tunlid A."/>
            <person name="Henrissat B."/>
            <person name="Grigoriev I.V."/>
            <person name="Hibbett D.S."/>
            <person name="Martin F."/>
            <person name="Nordberg H.P."/>
            <person name="Cantor M.N."/>
            <person name="Hua S.X."/>
        </authorList>
    </citation>
    <scope>NUCLEOTIDE SEQUENCE [LARGE SCALE GENOMIC DNA]</scope>
    <source>
        <strain evidence="1 2">LaAM-08-1</strain>
    </source>
</reference>
<protein>
    <submittedName>
        <fullName evidence="1">Uncharacterized protein</fullName>
    </submittedName>
</protein>
<dbReference type="OrthoDB" id="3169926at2759"/>
<name>A0A0C9WNB0_9AGAR</name>
<evidence type="ECO:0000313" key="1">
    <source>
        <dbReference type="EMBL" id="KIJ91800.1"/>
    </source>
</evidence>
<organism evidence="1 2">
    <name type="scientific">Laccaria amethystina LaAM-08-1</name>
    <dbReference type="NCBI Taxonomy" id="1095629"/>
    <lineage>
        <taxon>Eukaryota</taxon>
        <taxon>Fungi</taxon>
        <taxon>Dikarya</taxon>
        <taxon>Basidiomycota</taxon>
        <taxon>Agaricomycotina</taxon>
        <taxon>Agaricomycetes</taxon>
        <taxon>Agaricomycetidae</taxon>
        <taxon>Agaricales</taxon>
        <taxon>Agaricineae</taxon>
        <taxon>Hydnangiaceae</taxon>
        <taxon>Laccaria</taxon>
    </lineage>
</organism>
<reference evidence="2" key="2">
    <citation type="submission" date="2015-01" db="EMBL/GenBank/DDBJ databases">
        <title>Evolutionary Origins and Diversification of the Mycorrhizal Mutualists.</title>
        <authorList>
            <consortium name="DOE Joint Genome Institute"/>
            <consortium name="Mycorrhizal Genomics Consortium"/>
            <person name="Kohler A."/>
            <person name="Kuo A."/>
            <person name="Nagy L.G."/>
            <person name="Floudas D."/>
            <person name="Copeland A."/>
            <person name="Barry K.W."/>
            <person name="Cichocki N."/>
            <person name="Veneault-Fourrey C."/>
            <person name="LaButti K."/>
            <person name="Lindquist E.A."/>
            <person name="Lipzen A."/>
            <person name="Lundell T."/>
            <person name="Morin E."/>
            <person name="Murat C."/>
            <person name="Riley R."/>
            <person name="Ohm R."/>
            <person name="Sun H."/>
            <person name="Tunlid A."/>
            <person name="Henrissat B."/>
            <person name="Grigoriev I.V."/>
            <person name="Hibbett D.S."/>
            <person name="Martin F."/>
        </authorList>
    </citation>
    <scope>NUCLEOTIDE SEQUENCE [LARGE SCALE GENOMIC DNA]</scope>
    <source>
        <strain evidence="2">LaAM-08-1</strain>
    </source>
</reference>
<gene>
    <name evidence="1" type="ORF">K443DRAFT_126138</name>
</gene>